<dbReference type="SUPFAM" id="SSF53098">
    <property type="entry name" value="Ribonuclease H-like"/>
    <property type="match status" value="1"/>
</dbReference>
<dbReference type="EMBL" id="BQNB010017786">
    <property type="protein sequence ID" value="GJT67202.1"/>
    <property type="molecule type" value="Genomic_DNA"/>
</dbReference>
<keyword evidence="3" id="KW-1185">Reference proteome</keyword>
<keyword evidence="1" id="KW-0812">Transmembrane</keyword>
<proteinExistence type="predicted"/>
<organism evidence="2 3">
    <name type="scientific">Tanacetum coccineum</name>
    <dbReference type="NCBI Taxonomy" id="301880"/>
    <lineage>
        <taxon>Eukaryota</taxon>
        <taxon>Viridiplantae</taxon>
        <taxon>Streptophyta</taxon>
        <taxon>Embryophyta</taxon>
        <taxon>Tracheophyta</taxon>
        <taxon>Spermatophyta</taxon>
        <taxon>Magnoliopsida</taxon>
        <taxon>eudicotyledons</taxon>
        <taxon>Gunneridae</taxon>
        <taxon>Pentapetalae</taxon>
        <taxon>asterids</taxon>
        <taxon>campanulids</taxon>
        <taxon>Asterales</taxon>
        <taxon>Asteraceae</taxon>
        <taxon>Asteroideae</taxon>
        <taxon>Anthemideae</taxon>
        <taxon>Anthemidinae</taxon>
        <taxon>Tanacetum</taxon>
    </lineage>
</organism>
<evidence type="ECO:0000313" key="3">
    <source>
        <dbReference type="Proteomes" id="UP001151760"/>
    </source>
</evidence>
<dbReference type="InterPro" id="IPR012337">
    <property type="entry name" value="RNaseH-like_sf"/>
</dbReference>
<dbReference type="Proteomes" id="UP001151760">
    <property type="component" value="Unassembled WGS sequence"/>
</dbReference>
<protein>
    <submittedName>
        <fullName evidence="2">Retrovirus-related pol polyprotein from transposon TNT 1-94</fullName>
    </submittedName>
</protein>
<accession>A0ABQ5FV20</accession>
<name>A0ABQ5FV20_9ASTR</name>
<feature type="transmembrane region" description="Helical" evidence="1">
    <location>
        <begin position="54"/>
        <end position="74"/>
    </location>
</feature>
<comment type="caution">
    <text evidence="2">The sequence shown here is derived from an EMBL/GenBank/DDBJ whole genome shotgun (WGS) entry which is preliminary data.</text>
</comment>
<reference evidence="2" key="2">
    <citation type="submission" date="2022-01" db="EMBL/GenBank/DDBJ databases">
        <authorList>
            <person name="Yamashiro T."/>
            <person name="Shiraishi A."/>
            <person name="Satake H."/>
            <person name="Nakayama K."/>
        </authorList>
    </citation>
    <scope>NUCLEOTIDE SEQUENCE</scope>
</reference>
<gene>
    <name evidence="2" type="ORF">Tco_1018682</name>
</gene>
<keyword evidence="1" id="KW-0472">Membrane</keyword>
<evidence type="ECO:0000256" key="1">
    <source>
        <dbReference type="SAM" id="Phobius"/>
    </source>
</evidence>
<evidence type="ECO:0000313" key="2">
    <source>
        <dbReference type="EMBL" id="GJT67202.1"/>
    </source>
</evidence>
<reference evidence="2" key="1">
    <citation type="journal article" date="2022" name="Int. J. Mol. Sci.">
        <title>Draft Genome of Tanacetum Coccineum: Genomic Comparison of Closely Related Tanacetum-Family Plants.</title>
        <authorList>
            <person name="Yamashiro T."/>
            <person name="Shiraishi A."/>
            <person name="Nakayama K."/>
            <person name="Satake H."/>
        </authorList>
    </citation>
    <scope>NUCLEOTIDE SEQUENCE</scope>
</reference>
<sequence length="165" mass="18537">MGVVVIDEGPFGLHSLHRNIRIGCSGPSDGLRLQPIIFSSITARVLLLLRFVELTLTLTFLVFGFALALSFTAFPFRIAKIMGYGDYQIGNVTISRVYYVEGLGHNLFSVGQFCDSDLEVKFLRSKDEAPEFIIKFLKMIQVHLNATVRNIHTDNGTEFVNHTLR</sequence>
<keyword evidence="1" id="KW-1133">Transmembrane helix</keyword>